<keyword evidence="3" id="KW-1185">Reference proteome</keyword>
<dbReference type="InterPro" id="IPR052709">
    <property type="entry name" value="Transposase-MT_Hybrid"/>
</dbReference>
<sequence length="121" mass="13485">MLEQALGLALFHDPQTDRSAPSSSPNDAPKAGSGKDPPMYSRDVDLASWKPPTLCEGFVEAREGRQALINRKNRTFLYDNVRPYIASITVQKLHQLGIEVLPHCPYSTNLSPADFHFFTLT</sequence>
<dbReference type="PANTHER" id="PTHR46060">
    <property type="entry name" value="MARINER MOS1 TRANSPOSASE-LIKE PROTEIN"/>
    <property type="match status" value="1"/>
</dbReference>
<dbReference type="GO" id="GO:0032259">
    <property type="term" value="P:methylation"/>
    <property type="evidence" value="ECO:0007669"/>
    <property type="project" value="UniProtKB-KW"/>
</dbReference>
<keyword evidence="2" id="KW-0489">Methyltransferase</keyword>
<evidence type="ECO:0000313" key="3">
    <source>
        <dbReference type="Proteomes" id="UP000053825"/>
    </source>
</evidence>
<dbReference type="PANTHER" id="PTHR46060:SF1">
    <property type="entry name" value="MARINER MOS1 TRANSPOSASE-LIKE PROTEIN"/>
    <property type="match status" value="1"/>
</dbReference>
<dbReference type="InterPro" id="IPR036397">
    <property type="entry name" value="RNaseH_sf"/>
</dbReference>
<feature type="compositionally biased region" description="Polar residues" evidence="1">
    <location>
        <begin position="17"/>
        <end position="26"/>
    </location>
</feature>
<reference evidence="2 3" key="1">
    <citation type="submission" date="2015-07" db="EMBL/GenBank/DDBJ databases">
        <title>The genome of Habropoda laboriosa.</title>
        <authorList>
            <person name="Pan H."/>
            <person name="Kapheim K."/>
        </authorList>
    </citation>
    <scope>NUCLEOTIDE SEQUENCE [LARGE SCALE GENOMIC DNA]</scope>
    <source>
        <strain evidence="2">0110345459</strain>
    </source>
</reference>
<proteinExistence type="predicted"/>
<dbReference type="GO" id="GO:0003676">
    <property type="term" value="F:nucleic acid binding"/>
    <property type="evidence" value="ECO:0007669"/>
    <property type="project" value="InterPro"/>
</dbReference>
<dbReference type="AlphaFoldDB" id="A0A0L7QYX5"/>
<organism evidence="2 3">
    <name type="scientific">Habropoda laboriosa</name>
    <dbReference type="NCBI Taxonomy" id="597456"/>
    <lineage>
        <taxon>Eukaryota</taxon>
        <taxon>Metazoa</taxon>
        <taxon>Ecdysozoa</taxon>
        <taxon>Arthropoda</taxon>
        <taxon>Hexapoda</taxon>
        <taxon>Insecta</taxon>
        <taxon>Pterygota</taxon>
        <taxon>Neoptera</taxon>
        <taxon>Endopterygota</taxon>
        <taxon>Hymenoptera</taxon>
        <taxon>Apocrita</taxon>
        <taxon>Aculeata</taxon>
        <taxon>Apoidea</taxon>
        <taxon>Anthophila</taxon>
        <taxon>Apidae</taxon>
        <taxon>Habropoda</taxon>
    </lineage>
</organism>
<gene>
    <name evidence="2" type="ORF">WH47_02291</name>
</gene>
<dbReference type="GO" id="GO:0008168">
    <property type="term" value="F:methyltransferase activity"/>
    <property type="evidence" value="ECO:0007669"/>
    <property type="project" value="UniProtKB-KW"/>
</dbReference>
<accession>A0A0L7QYX5</accession>
<dbReference type="EMBL" id="KQ414687">
    <property type="protein sequence ID" value="KOC63752.1"/>
    <property type="molecule type" value="Genomic_DNA"/>
</dbReference>
<keyword evidence="2" id="KW-0808">Transferase</keyword>
<dbReference type="Proteomes" id="UP000053825">
    <property type="component" value="Unassembled WGS sequence"/>
</dbReference>
<dbReference type="STRING" id="597456.A0A0L7QYX5"/>
<evidence type="ECO:0000256" key="1">
    <source>
        <dbReference type="SAM" id="MobiDB-lite"/>
    </source>
</evidence>
<evidence type="ECO:0000313" key="2">
    <source>
        <dbReference type="EMBL" id="KOC63752.1"/>
    </source>
</evidence>
<protein>
    <submittedName>
        <fullName evidence="2">Histone-lysine N-methyltransferase SETMAR</fullName>
    </submittedName>
</protein>
<feature type="region of interest" description="Disordered" evidence="1">
    <location>
        <begin position="11"/>
        <end position="45"/>
    </location>
</feature>
<dbReference type="Gene3D" id="3.30.420.10">
    <property type="entry name" value="Ribonuclease H-like superfamily/Ribonuclease H"/>
    <property type="match status" value="1"/>
</dbReference>
<name>A0A0L7QYX5_9HYME</name>